<protein>
    <submittedName>
        <fullName evidence="2">AraC family transcriptional regulator</fullName>
    </submittedName>
</protein>
<dbReference type="InterPro" id="IPR029442">
    <property type="entry name" value="GyrI-like"/>
</dbReference>
<evidence type="ECO:0000313" key="2">
    <source>
        <dbReference type="EMBL" id="TCL58338.1"/>
    </source>
</evidence>
<dbReference type="EMBL" id="SLUN01000042">
    <property type="protein sequence ID" value="TCL58338.1"/>
    <property type="molecule type" value="Genomic_DNA"/>
</dbReference>
<dbReference type="InterPro" id="IPR050908">
    <property type="entry name" value="SmbC-like"/>
</dbReference>
<proteinExistence type="predicted"/>
<dbReference type="PANTHER" id="PTHR40055">
    <property type="entry name" value="TRANSCRIPTIONAL REGULATOR YGIV-RELATED"/>
    <property type="match status" value="1"/>
</dbReference>
<dbReference type="RefSeq" id="WP_132016850.1">
    <property type="nucleotide sequence ID" value="NZ_SLUN01000042.1"/>
</dbReference>
<dbReference type="SMART" id="SM00871">
    <property type="entry name" value="AraC_E_bind"/>
    <property type="match status" value="1"/>
</dbReference>
<dbReference type="Pfam" id="PF06445">
    <property type="entry name" value="GyrI-like"/>
    <property type="match status" value="1"/>
</dbReference>
<dbReference type="InterPro" id="IPR011256">
    <property type="entry name" value="Reg_factor_effector_dom_sf"/>
</dbReference>
<evidence type="ECO:0000313" key="3">
    <source>
        <dbReference type="Proteomes" id="UP000295008"/>
    </source>
</evidence>
<accession>A0A4R1QZD0</accession>
<gene>
    <name evidence="2" type="ORF">EDC14_104231</name>
</gene>
<evidence type="ECO:0000259" key="1">
    <source>
        <dbReference type="SMART" id="SM00871"/>
    </source>
</evidence>
<dbReference type="InterPro" id="IPR010499">
    <property type="entry name" value="AraC_E-bd"/>
</dbReference>
<dbReference type="Gene3D" id="3.20.80.10">
    <property type="entry name" value="Regulatory factor, effector binding domain"/>
    <property type="match status" value="1"/>
</dbReference>
<dbReference type="SUPFAM" id="SSF55136">
    <property type="entry name" value="Probable bacterial effector-binding domain"/>
    <property type="match status" value="1"/>
</dbReference>
<name>A0A4R1QZD0_HYDET</name>
<reference evidence="2 3" key="1">
    <citation type="submission" date="2019-03" db="EMBL/GenBank/DDBJ databases">
        <title>Genomic Encyclopedia of Type Strains, Phase IV (KMG-IV): sequencing the most valuable type-strain genomes for metagenomic binning, comparative biology and taxonomic classification.</title>
        <authorList>
            <person name="Goeker M."/>
        </authorList>
    </citation>
    <scope>NUCLEOTIDE SEQUENCE [LARGE SCALE GENOMIC DNA]</scope>
    <source>
        <strain evidence="2 3">LX-B</strain>
    </source>
</reference>
<dbReference type="OrthoDB" id="253601at2"/>
<sequence>MNLEYRRFIGNYREGLRQAWCDFCAAMAGKYPLGPNTQFIGISYDDPLIADENRYIYDMCLPVNEVSCIHIHRIPAGDYACYEFHDRLENLITGFNRLFALWMPFCGYDLDDRPCLELYRSGLDDTGRIHLEICVPLRK</sequence>
<dbReference type="PANTHER" id="PTHR40055:SF1">
    <property type="entry name" value="TRANSCRIPTIONAL REGULATOR YGIV-RELATED"/>
    <property type="match status" value="1"/>
</dbReference>
<dbReference type="Proteomes" id="UP000295008">
    <property type="component" value="Unassembled WGS sequence"/>
</dbReference>
<keyword evidence="3" id="KW-1185">Reference proteome</keyword>
<organism evidence="2 3">
    <name type="scientific">Hydrogenispora ethanolica</name>
    <dbReference type="NCBI Taxonomy" id="1082276"/>
    <lineage>
        <taxon>Bacteria</taxon>
        <taxon>Bacillati</taxon>
        <taxon>Bacillota</taxon>
        <taxon>Hydrogenispora</taxon>
    </lineage>
</organism>
<comment type="caution">
    <text evidence="2">The sequence shown here is derived from an EMBL/GenBank/DDBJ whole genome shotgun (WGS) entry which is preliminary data.</text>
</comment>
<feature type="domain" description="AraC effector-binding" evidence="1">
    <location>
        <begin position="1"/>
        <end position="138"/>
    </location>
</feature>
<dbReference type="AlphaFoldDB" id="A0A4R1QZD0"/>